<dbReference type="InterPro" id="IPR027417">
    <property type="entry name" value="P-loop_NTPase"/>
</dbReference>
<protein>
    <recommendedName>
        <fullName evidence="2">DNA polymerase III subunit delta'</fullName>
        <ecNumber evidence="1">2.7.7.7</ecNumber>
    </recommendedName>
</protein>
<keyword evidence="6" id="KW-0239">DNA-directed DNA polymerase</keyword>
<comment type="catalytic activity">
    <reaction evidence="7">
        <text>DNA(n) + a 2'-deoxyribonucleoside 5'-triphosphate = DNA(n+1) + diphosphate</text>
        <dbReference type="Rhea" id="RHEA:22508"/>
        <dbReference type="Rhea" id="RHEA-COMP:17339"/>
        <dbReference type="Rhea" id="RHEA-COMP:17340"/>
        <dbReference type="ChEBI" id="CHEBI:33019"/>
        <dbReference type="ChEBI" id="CHEBI:61560"/>
        <dbReference type="ChEBI" id="CHEBI:173112"/>
        <dbReference type="EC" id="2.7.7.7"/>
    </reaction>
</comment>
<dbReference type="Gene3D" id="3.40.50.300">
    <property type="entry name" value="P-loop containing nucleotide triphosphate hydrolases"/>
    <property type="match status" value="1"/>
</dbReference>
<evidence type="ECO:0000259" key="8">
    <source>
        <dbReference type="Pfam" id="PF09115"/>
    </source>
</evidence>
<proteinExistence type="predicted"/>
<evidence type="ECO:0000256" key="7">
    <source>
        <dbReference type="ARBA" id="ARBA00049244"/>
    </source>
</evidence>
<dbReference type="PANTHER" id="PTHR11669">
    <property type="entry name" value="REPLICATION FACTOR C / DNA POLYMERASE III GAMMA-TAU SUBUNIT"/>
    <property type="match status" value="1"/>
</dbReference>
<sequence length="344" mass="38473">MTSPTSSPHLTPATASPPFPWQARLWEECLRMQHTDRTHHAFLLRGAPGNGKHAFAAHWANALICQAPTPENRPCGRCRGCILFAAKTHPDVRTLEPLADKKTIGIDQIRELIDYVWLSRQFASRKLVIAPGAERMTTAAANTLLKTLEEPPGNVVFILISDRSDRLPITIRSRCRFLDFPNPPRELVLPWLTQQLPPESDVDFLLEAAGGAPLLALRYGKEDTLQQRSELYRDLTTLLMGKVGPLEIAARWKTLGCGLILPWLASYIMDLIRRGFAFGLRTATHPGHDPMQQVAEKLDPCHGYRLLDRCLEARRAWEESPSLNEPLLLEGIAIDFAIYGGKGI</sequence>
<dbReference type="GO" id="GO:0008408">
    <property type="term" value="F:3'-5' exonuclease activity"/>
    <property type="evidence" value="ECO:0007669"/>
    <property type="project" value="InterPro"/>
</dbReference>
<evidence type="ECO:0000256" key="5">
    <source>
        <dbReference type="ARBA" id="ARBA00022705"/>
    </source>
</evidence>
<keyword evidence="3" id="KW-0808">Transferase</keyword>
<accession>A0A450SS63</accession>
<dbReference type="GO" id="GO:0009360">
    <property type="term" value="C:DNA polymerase III complex"/>
    <property type="evidence" value="ECO:0007669"/>
    <property type="project" value="InterPro"/>
</dbReference>
<dbReference type="EC" id="2.7.7.7" evidence="1"/>
<keyword evidence="5" id="KW-0235">DNA replication</keyword>
<evidence type="ECO:0000256" key="4">
    <source>
        <dbReference type="ARBA" id="ARBA00022695"/>
    </source>
</evidence>
<evidence type="ECO:0000256" key="3">
    <source>
        <dbReference type="ARBA" id="ARBA00022679"/>
    </source>
</evidence>
<name>A0A450SS63_9GAMM</name>
<organism evidence="9">
    <name type="scientific">Candidatus Kentrum sp. FW</name>
    <dbReference type="NCBI Taxonomy" id="2126338"/>
    <lineage>
        <taxon>Bacteria</taxon>
        <taxon>Pseudomonadati</taxon>
        <taxon>Pseudomonadota</taxon>
        <taxon>Gammaproteobacteria</taxon>
        <taxon>Candidatus Kentrum</taxon>
    </lineage>
</organism>
<evidence type="ECO:0000313" key="9">
    <source>
        <dbReference type="EMBL" id="VFJ56742.1"/>
    </source>
</evidence>
<dbReference type="GO" id="GO:0003887">
    <property type="term" value="F:DNA-directed DNA polymerase activity"/>
    <property type="evidence" value="ECO:0007669"/>
    <property type="project" value="UniProtKB-KW"/>
</dbReference>
<dbReference type="GO" id="GO:0006261">
    <property type="term" value="P:DNA-templated DNA replication"/>
    <property type="evidence" value="ECO:0007669"/>
    <property type="project" value="TreeGrafter"/>
</dbReference>
<reference evidence="9" key="1">
    <citation type="submission" date="2019-02" db="EMBL/GenBank/DDBJ databases">
        <authorList>
            <person name="Gruber-Vodicka R. H."/>
            <person name="Seah K. B. B."/>
        </authorList>
    </citation>
    <scope>NUCLEOTIDE SEQUENCE</scope>
    <source>
        <strain evidence="9">BECK_BZ106</strain>
    </source>
</reference>
<dbReference type="Pfam" id="PF09115">
    <property type="entry name" value="DNApol3-delta_C"/>
    <property type="match status" value="1"/>
</dbReference>
<evidence type="ECO:0000256" key="1">
    <source>
        <dbReference type="ARBA" id="ARBA00012417"/>
    </source>
</evidence>
<dbReference type="PANTHER" id="PTHR11669:SF8">
    <property type="entry name" value="DNA POLYMERASE III SUBUNIT DELTA"/>
    <property type="match status" value="1"/>
</dbReference>
<evidence type="ECO:0000256" key="6">
    <source>
        <dbReference type="ARBA" id="ARBA00022932"/>
    </source>
</evidence>
<dbReference type="SUPFAM" id="SSF52540">
    <property type="entry name" value="P-loop containing nucleoside triphosphate hydrolases"/>
    <property type="match status" value="1"/>
</dbReference>
<dbReference type="InterPro" id="IPR015199">
    <property type="entry name" value="DNA_pol_III_delta_C"/>
</dbReference>
<dbReference type="Pfam" id="PF13177">
    <property type="entry name" value="DNA_pol3_delta2"/>
    <property type="match status" value="1"/>
</dbReference>
<feature type="domain" description="DNA polymerase III delta subunit C-terminal" evidence="8">
    <location>
        <begin position="223"/>
        <end position="335"/>
    </location>
</feature>
<dbReference type="EMBL" id="CAADFD010000029">
    <property type="protein sequence ID" value="VFJ56742.1"/>
    <property type="molecule type" value="Genomic_DNA"/>
</dbReference>
<dbReference type="NCBIfam" id="TIGR00678">
    <property type="entry name" value="holB"/>
    <property type="match status" value="1"/>
</dbReference>
<dbReference type="InterPro" id="IPR004622">
    <property type="entry name" value="DNA_pol_HolB"/>
</dbReference>
<dbReference type="Gene3D" id="1.20.272.10">
    <property type="match status" value="1"/>
</dbReference>
<evidence type="ECO:0000256" key="2">
    <source>
        <dbReference type="ARBA" id="ARBA00014363"/>
    </source>
</evidence>
<dbReference type="GO" id="GO:0003677">
    <property type="term" value="F:DNA binding"/>
    <property type="evidence" value="ECO:0007669"/>
    <property type="project" value="InterPro"/>
</dbReference>
<keyword evidence="4" id="KW-0548">Nucleotidyltransferase</keyword>
<dbReference type="AlphaFoldDB" id="A0A450SS63"/>
<gene>
    <name evidence="9" type="ORF">BECKFW1821B_GA0114236_102927</name>
</gene>
<dbReference type="InterPro" id="IPR050238">
    <property type="entry name" value="DNA_Rep/Repair_Clamp_Loader"/>
</dbReference>